<evidence type="ECO:0000256" key="1">
    <source>
        <dbReference type="SAM" id="SignalP"/>
    </source>
</evidence>
<evidence type="ECO:0000313" key="3">
    <source>
        <dbReference type="Proteomes" id="UP000542674"/>
    </source>
</evidence>
<proteinExistence type="predicted"/>
<dbReference type="InterPro" id="IPR029046">
    <property type="entry name" value="LolA/LolB/LppX"/>
</dbReference>
<evidence type="ECO:0008006" key="4">
    <source>
        <dbReference type="Google" id="ProtNLM"/>
    </source>
</evidence>
<dbReference type="SUPFAM" id="SSF89392">
    <property type="entry name" value="Prokaryotic lipoproteins and lipoprotein localization factors"/>
    <property type="match status" value="1"/>
</dbReference>
<reference evidence="2 3" key="1">
    <citation type="submission" date="2020-08" db="EMBL/GenBank/DDBJ databases">
        <title>Sequencing the genomes of 1000 actinobacteria strains.</title>
        <authorList>
            <person name="Klenk H.-P."/>
        </authorList>
    </citation>
    <scope>NUCLEOTIDE SEQUENCE [LARGE SCALE GENOMIC DNA]</scope>
    <source>
        <strain evidence="2 3">DSM 45084</strain>
    </source>
</reference>
<organism evidence="2 3">
    <name type="scientific">Saccharothrix violaceirubra</name>
    <dbReference type="NCBI Taxonomy" id="413306"/>
    <lineage>
        <taxon>Bacteria</taxon>
        <taxon>Bacillati</taxon>
        <taxon>Actinomycetota</taxon>
        <taxon>Actinomycetes</taxon>
        <taxon>Pseudonocardiales</taxon>
        <taxon>Pseudonocardiaceae</taxon>
        <taxon>Saccharothrix</taxon>
    </lineage>
</organism>
<feature type="chain" id="PRO_5038875715" description="Lipoprotein LprG" evidence="1">
    <location>
        <begin position="22"/>
        <end position="270"/>
    </location>
</feature>
<protein>
    <recommendedName>
        <fullName evidence="4">Lipoprotein LprG</fullName>
    </recommendedName>
</protein>
<dbReference type="Proteomes" id="UP000542674">
    <property type="component" value="Unassembled WGS sequence"/>
</dbReference>
<feature type="signal peptide" evidence="1">
    <location>
        <begin position="1"/>
        <end position="21"/>
    </location>
</feature>
<sequence length="270" mass="28804">MRRLLPALLLLVLTACSSGDATPAPTTTPSLPKGELAVLVDRITAARATQRTFRFHTESFASDGAATEARTIADGHTREGPDGVGTSLSMTVSAGAGDQRIDMVLVGDDAYVHMDGAPMPEGKRWAFYDQGQTETGIAALLRGFGPRARPGSELDYAEPRAALVVGRAEEPLDGVPTTRYELVVDPMKMAKVIADPDVQLQHTQLAEHGVTIAATVWVEAGGLPLKVDYRFTLDGKVVKRSTTTFADWGRPVDLTVPSAQETVPADQLPK</sequence>
<keyword evidence="1" id="KW-0732">Signal</keyword>
<accession>A0A7W7SZV6</accession>
<gene>
    <name evidence="2" type="ORF">F4559_001254</name>
</gene>
<dbReference type="AlphaFoldDB" id="A0A7W7SZV6"/>
<evidence type="ECO:0000313" key="2">
    <source>
        <dbReference type="EMBL" id="MBB4963895.1"/>
    </source>
</evidence>
<dbReference type="EMBL" id="JACHJS010000001">
    <property type="protein sequence ID" value="MBB4963895.1"/>
    <property type="molecule type" value="Genomic_DNA"/>
</dbReference>
<comment type="caution">
    <text evidence="2">The sequence shown here is derived from an EMBL/GenBank/DDBJ whole genome shotgun (WGS) entry which is preliminary data.</text>
</comment>
<name>A0A7W7SZV6_9PSEU</name>
<dbReference type="Gene3D" id="2.50.20.20">
    <property type="match status" value="1"/>
</dbReference>
<keyword evidence="3" id="KW-1185">Reference proteome</keyword>
<dbReference type="PROSITE" id="PS51257">
    <property type="entry name" value="PROKAR_LIPOPROTEIN"/>
    <property type="match status" value="1"/>
</dbReference>
<dbReference type="RefSeq" id="WP_184666630.1">
    <property type="nucleotide sequence ID" value="NZ_BAABAI010000025.1"/>
</dbReference>